<dbReference type="RefSeq" id="WP_251777104.1">
    <property type="nucleotide sequence ID" value="NZ_JAMKFE010000003.1"/>
</dbReference>
<dbReference type="InterPro" id="IPR005064">
    <property type="entry name" value="BUG"/>
</dbReference>
<sequence>MKTGDITRRRLLQLGAASGAAWAVPASSQAQARYPQRPIALVDSFTAGGSSDLFARHLAEQMGPILGTTIVVENKPGGGGVVGTEHVARSTPDGYTLAMATVSTMATGPAVRPKLPYDPGKDFVHITNVVNVPSVLVVHPSVPATSLKELVGLAKRKPGELTFGTPGMGSAGHILLEQFMQSSGAKFLNVPYRGGSSASNDLLAGHILVASDNLPSMLPHIQSGKVRAIAVRDHQRLALLPDVPTYAEEGYPEVSAPLWFGLVAPAGTPRDVVLQLNLAAHQAIATPAFQARLRAVSASSAANKPEEFAQQVRTLFEKYKDVVRKGQITLG</sequence>
<dbReference type="PIRSF" id="PIRSF017082">
    <property type="entry name" value="YflP"/>
    <property type="match status" value="1"/>
</dbReference>
<evidence type="ECO:0000256" key="1">
    <source>
        <dbReference type="ARBA" id="ARBA00006987"/>
    </source>
</evidence>
<proteinExistence type="inferred from homology"/>
<evidence type="ECO:0000313" key="3">
    <source>
        <dbReference type="Proteomes" id="UP001165541"/>
    </source>
</evidence>
<organism evidence="2 3">
    <name type="scientific">Caldimonas mangrovi</name>
    <dbReference type="NCBI Taxonomy" id="2944811"/>
    <lineage>
        <taxon>Bacteria</taxon>
        <taxon>Pseudomonadati</taxon>
        <taxon>Pseudomonadota</taxon>
        <taxon>Betaproteobacteria</taxon>
        <taxon>Burkholderiales</taxon>
        <taxon>Sphaerotilaceae</taxon>
        <taxon>Caldimonas</taxon>
    </lineage>
</organism>
<keyword evidence="3" id="KW-1185">Reference proteome</keyword>
<dbReference type="EMBL" id="JAMKFE010000003">
    <property type="protein sequence ID" value="MCM5678925.1"/>
    <property type="molecule type" value="Genomic_DNA"/>
</dbReference>
<name>A0ABT0YJM3_9BURK</name>
<dbReference type="Pfam" id="PF03401">
    <property type="entry name" value="TctC"/>
    <property type="match status" value="1"/>
</dbReference>
<dbReference type="InterPro" id="IPR006311">
    <property type="entry name" value="TAT_signal"/>
</dbReference>
<comment type="caution">
    <text evidence="2">The sequence shown here is derived from an EMBL/GenBank/DDBJ whole genome shotgun (WGS) entry which is preliminary data.</text>
</comment>
<dbReference type="Gene3D" id="3.40.190.150">
    <property type="entry name" value="Bordetella uptake gene, domain 1"/>
    <property type="match status" value="1"/>
</dbReference>
<comment type="similarity">
    <text evidence="1">Belongs to the UPF0065 (bug) family.</text>
</comment>
<dbReference type="Gene3D" id="3.40.190.10">
    <property type="entry name" value="Periplasmic binding protein-like II"/>
    <property type="match status" value="1"/>
</dbReference>
<reference evidence="2" key="1">
    <citation type="submission" date="2022-05" db="EMBL/GenBank/DDBJ databases">
        <title>Schlegelella sp. nov., isolated from mangrove soil.</title>
        <authorList>
            <person name="Liu Y."/>
            <person name="Ge X."/>
            <person name="Liu W."/>
        </authorList>
    </citation>
    <scope>NUCLEOTIDE SEQUENCE</scope>
    <source>
        <strain evidence="2">S2-27</strain>
    </source>
</reference>
<dbReference type="SUPFAM" id="SSF53850">
    <property type="entry name" value="Periplasmic binding protein-like II"/>
    <property type="match status" value="1"/>
</dbReference>
<protein>
    <submittedName>
        <fullName evidence="2">Tripartite tricarboxylate transporter substrate-binding protein</fullName>
    </submittedName>
</protein>
<gene>
    <name evidence="2" type="ORF">M8A51_05200</name>
</gene>
<dbReference type="PANTHER" id="PTHR42928">
    <property type="entry name" value="TRICARBOXYLATE-BINDING PROTEIN"/>
    <property type="match status" value="1"/>
</dbReference>
<dbReference type="InterPro" id="IPR042100">
    <property type="entry name" value="Bug_dom1"/>
</dbReference>
<dbReference type="PANTHER" id="PTHR42928:SF5">
    <property type="entry name" value="BLR1237 PROTEIN"/>
    <property type="match status" value="1"/>
</dbReference>
<accession>A0ABT0YJM3</accession>
<dbReference type="Proteomes" id="UP001165541">
    <property type="component" value="Unassembled WGS sequence"/>
</dbReference>
<evidence type="ECO:0000313" key="2">
    <source>
        <dbReference type="EMBL" id="MCM5678925.1"/>
    </source>
</evidence>
<dbReference type="PROSITE" id="PS51318">
    <property type="entry name" value="TAT"/>
    <property type="match status" value="1"/>
</dbReference>